<evidence type="ECO:0000313" key="9">
    <source>
        <dbReference type="Proteomes" id="UP001409585"/>
    </source>
</evidence>
<dbReference type="PANTHER" id="PTHR40980">
    <property type="entry name" value="PLUG DOMAIN-CONTAINING PROTEIN"/>
    <property type="match status" value="1"/>
</dbReference>
<feature type="domain" description="TonB-dependent receptor-like beta-barrel" evidence="6">
    <location>
        <begin position="468"/>
        <end position="995"/>
    </location>
</feature>
<dbReference type="AlphaFoldDB" id="A0AAV3U358"/>
<evidence type="ECO:0008006" key="10">
    <source>
        <dbReference type="Google" id="ProtNLM"/>
    </source>
</evidence>
<dbReference type="Proteomes" id="UP001409585">
    <property type="component" value="Unassembled WGS sequence"/>
</dbReference>
<dbReference type="SUPFAM" id="SSF56935">
    <property type="entry name" value="Porins"/>
    <property type="match status" value="1"/>
</dbReference>
<keyword evidence="3" id="KW-0998">Cell outer membrane</keyword>
<dbReference type="InterPro" id="IPR037066">
    <property type="entry name" value="Plug_dom_sf"/>
</dbReference>
<feature type="compositionally biased region" description="Polar residues" evidence="5">
    <location>
        <begin position="242"/>
        <end position="261"/>
    </location>
</feature>
<name>A0AAV3U358_9ALTE</name>
<proteinExistence type="inferred from homology"/>
<evidence type="ECO:0000259" key="7">
    <source>
        <dbReference type="Pfam" id="PF07715"/>
    </source>
</evidence>
<evidence type="ECO:0000256" key="2">
    <source>
        <dbReference type="ARBA" id="ARBA00023136"/>
    </source>
</evidence>
<sequence length="1028" mass="112801">MTNNKDIKTLFSSGERKLFIKSALAAAIFGALAEPSFAQESSAQDAARALEEVVVTGTRKTIQNAINIKRDATEVVDGLSAGDIGELPALSIGEALESITGAASHRENGGATEISIRGLGPFLSSTVFNGREATNGSGDRSVNFSQFPAELMSKVAIYKTQDAAQIEGGVAGQIQLETLKPLDYGERRAQFDLKGNVNPDQLDVDGAMSGDIGHRATASYVDQFEFTNGAHIGVAVGVQRSEISQPEQEVRSNSPTGTSNRACLADPSNLEEGVGRGFSNVATASDDCEDFAGGGDSVNYDGDNSTGYDTRVGSADLNSRFVVVPNERGYRQNDTSDYRDSFFAAVQFQPNDSVDINFDVQWSERVQEEDRHDIAFVNLRRNTVGTTYDSLNLSNTGATSSLTTETQIEARGETYNRTEEYLGGGLSAAWQVTDTLTLSGDISFSETTRTEQQYLIRTQTDPRFLTNWERGSSDAGSYTIVDADVDDHSLFADRYRARIDNDLDRTNTNDAIRFDLNYDLNGSIVTAIDAGVRFSKLDYYSLSGARTEFEIRNDRDNTYNDVTRTEAESNAQILALNQACQNSFQEGNEFLASERSGDLFTTVDDLGNVLSSGNSWATFDTRCMVQGVVDFFDADLAYPDLERGANTIDVTEETFAAYLQAHYEAELAGIPVRGKFGLRMVQTDVESIGIRSSYQVDASDALNLALIELDSIDRVKGGSDYTEWLPSFSFVADIAENKTIRGSIFRGLSRANPSDMGFSRSFTTISDDDSGITDVNELISSVNASGNPGFKPLTSWNYDISYEWYPNDDSLLAFGVYYKDFIGGFENVVTNETYNVDGVDITVPVILSQTNDDESTLYGFELTATTRFSMLPEPFDGLGLKLSYNWADSDFEFEDSNLGERGYTDENGNYIQTNIGIVSPGNLPGFSKQTGSAQLYYQIGNFDASVIYKYRSDYFQPYTSNGTRLRFVGDVGVWEARASYRVTDNIKVSLEAINILDEPKTQYFYTEDNLGELNVYGPRLFLGISAKI</sequence>
<evidence type="ECO:0000256" key="4">
    <source>
        <dbReference type="RuleBase" id="RU003357"/>
    </source>
</evidence>
<feature type="domain" description="TonB-dependent receptor plug" evidence="7">
    <location>
        <begin position="69"/>
        <end position="169"/>
    </location>
</feature>
<reference evidence="9" key="1">
    <citation type="journal article" date="2019" name="Int. J. Syst. Evol. Microbiol.">
        <title>The Global Catalogue of Microorganisms (GCM) 10K type strain sequencing project: providing services to taxonomists for standard genome sequencing and annotation.</title>
        <authorList>
            <consortium name="The Broad Institute Genomics Platform"/>
            <consortium name="The Broad Institute Genome Sequencing Center for Infectious Disease"/>
            <person name="Wu L."/>
            <person name="Ma J."/>
        </authorList>
    </citation>
    <scope>NUCLEOTIDE SEQUENCE [LARGE SCALE GENOMIC DNA]</scope>
    <source>
        <strain evidence="9">JCM 19134</strain>
    </source>
</reference>
<dbReference type="Gene3D" id="2.170.130.10">
    <property type="entry name" value="TonB-dependent receptor, plug domain"/>
    <property type="match status" value="1"/>
</dbReference>
<keyword evidence="4" id="KW-0798">TonB box</keyword>
<keyword evidence="9" id="KW-1185">Reference proteome</keyword>
<dbReference type="InterPro" id="IPR010104">
    <property type="entry name" value="TonB_rcpt_bac"/>
</dbReference>
<evidence type="ECO:0000259" key="6">
    <source>
        <dbReference type="Pfam" id="PF00593"/>
    </source>
</evidence>
<evidence type="ECO:0000256" key="3">
    <source>
        <dbReference type="ARBA" id="ARBA00023237"/>
    </source>
</evidence>
<feature type="region of interest" description="Disordered" evidence="5">
    <location>
        <begin position="242"/>
        <end position="276"/>
    </location>
</feature>
<dbReference type="InterPro" id="IPR012910">
    <property type="entry name" value="Plug_dom"/>
</dbReference>
<comment type="caution">
    <text evidence="8">The sequence shown here is derived from an EMBL/GenBank/DDBJ whole genome shotgun (WGS) entry which is preliminary data.</text>
</comment>
<gene>
    <name evidence="8" type="ORF">GCM10025791_24520</name>
</gene>
<dbReference type="InterPro" id="IPR000531">
    <property type="entry name" value="Beta-barrel_TonB"/>
</dbReference>
<dbReference type="Pfam" id="PF00593">
    <property type="entry name" value="TonB_dep_Rec_b-barrel"/>
    <property type="match status" value="1"/>
</dbReference>
<dbReference type="RefSeq" id="WP_345422335.1">
    <property type="nucleotide sequence ID" value="NZ_AP031496.1"/>
</dbReference>
<dbReference type="PANTHER" id="PTHR40980:SF3">
    <property type="entry name" value="TONB-DEPENDENT RECEPTOR-LIKE BETA-BARREL DOMAIN-CONTAINING PROTEIN"/>
    <property type="match status" value="1"/>
</dbReference>
<organism evidence="8 9">
    <name type="scientific">Halioxenophilus aromaticivorans</name>
    <dbReference type="NCBI Taxonomy" id="1306992"/>
    <lineage>
        <taxon>Bacteria</taxon>
        <taxon>Pseudomonadati</taxon>
        <taxon>Pseudomonadota</taxon>
        <taxon>Gammaproteobacteria</taxon>
        <taxon>Alteromonadales</taxon>
        <taxon>Alteromonadaceae</taxon>
        <taxon>Halioxenophilus</taxon>
    </lineage>
</organism>
<comment type="subcellular location">
    <subcellularLocation>
        <location evidence="1 4">Cell outer membrane</location>
    </subcellularLocation>
</comment>
<dbReference type="GO" id="GO:0009279">
    <property type="term" value="C:cell outer membrane"/>
    <property type="evidence" value="ECO:0007669"/>
    <property type="project" value="UniProtKB-SubCell"/>
</dbReference>
<evidence type="ECO:0000256" key="1">
    <source>
        <dbReference type="ARBA" id="ARBA00004442"/>
    </source>
</evidence>
<dbReference type="EMBL" id="BAABLX010000023">
    <property type="protein sequence ID" value="GAA4944621.1"/>
    <property type="molecule type" value="Genomic_DNA"/>
</dbReference>
<keyword evidence="2 4" id="KW-0472">Membrane</keyword>
<accession>A0AAV3U358</accession>
<evidence type="ECO:0000256" key="5">
    <source>
        <dbReference type="SAM" id="MobiDB-lite"/>
    </source>
</evidence>
<protein>
    <recommendedName>
        <fullName evidence="10">TonB-dependent receptor</fullName>
    </recommendedName>
</protein>
<dbReference type="NCBIfam" id="TIGR01782">
    <property type="entry name" value="TonB-Xanth-Caul"/>
    <property type="match status" value="1"/>
</dbReference>
<dbReference type="Gene3D" id="2.40.170.20">
    <property type="entry name" value="TonB-dependent receptor, beta-barrel domain"/>
    <property type="match status" value="1"/>
</dbReference>
<dbReference type="Pfam" id="PF07715">
    <property type="entry name" value="Plug"/>
    <property type="match status" value="1"/>
</dbReference>
<dbReference type="InterPro" id="IPR036942">
    <property type="entry name" value="Beta-barrel_TonB_sf"/>
</dbReference>
<evidence type="ECO:0000313" key="8">
    <source>
        <dbReference type="EMBL" id="GAA4944621.1"/>
    </source>
</evidence>
<comment type="similarity">
    <text evidence="4">Belongs to the TonB-dependent receptor family.</text>
</comment>